<reference evidence="2" key="1">
    <citation type="submission" date="2014-09" db="EMBL/GenBank/DDBJ databases">
        <authorList>
            <person name="Magalhaes I.L.F."/>
            <person name="Oliveira U."/>
            <person name="Santos F.R."/>
            <person name="Vidigal T.H.D.A."/>
            <person name="Brescovit A.D."/>
            <person name="Santos A.J."/>
        </authorList>
    </citation>
    <scope>NUCLEOTIDE SEQUENCE</scope>
    <source>
        <tissue evidence="2">Shoot tissue taken approximately 20 cm above the soil surface</tissue>
    </source>
</reference>
<protein>
    <submittedName>
        <fullName evidence="2">Uncharacterized protein</fullName>
    </submittedName>
</protein>
<dbReference type="AlphaFoldDB" id="A0A0A9GNQ2"/>
<reference evidence="2" key="2">
    <citation type="journal article" date="2015" name="Data Brief">
        <title>Shoot transcriptome of the giant reed, Arundo donax.</title>
        <authorList>
            <person name="Barrero R.A."/>
            <person name="Guerrero F.D."/>
            <person name="Moolhuijzen P."/>
            <person name="Goolsby J.A."/>
            <person name="Tidwell J."/>
            <person name="Bellgard S.E."/>
            <person name="Bellgard M.I."/>
        </authorList>
    </citation>
    <scope>NUCLEOTIDE SEQUENCE</scope>
    <source>
        <tissue evidence="2">Shoot tissue taken approximately 20 cm above the soil surface</tissue>
    </source>
</reference>
<evidence type="ECO:0000256" key="1">
    <source>
        <dbReference type="SAM" id="MobiDB-lite"/>
    </source>
</evidence>
<accession>A0A0A9GNQ2</accession>
<sequence>MKVQLENGSTQIGQIKRPQPQITVRHRFGSIRRGEWEGGILTGERRAQGR</sequence>
<dbReference type="EMBL" id="GBRH01172852">
    <property type="protein sequence ID" value="JAE25044.1"/>
    <property type="molecule type" value="Transcribed_RNA"/>
</dbReference>
<feature type="region of interest" description="Disordered" evidence="1">
    <location>
        <begin position="1"/>
        <end position="20"/>
    </location>
</feature>
<feature type="compositionally biased region" description="Polar residues" evidence="1">
    <location>
        <begin position="1"/>
        <end position="13"/>
    </location>
</feature>
<evidence type="ECO:0000313" key="2">
    <source>
        <dbReference type="EMBL" id="JAE25044.1"/>
    </source>
</evidence>
<organism evidence="2">
    <name type="scientific">Arundo donax</name>
    <name type="common">Giant reed</name>
    <name type="synonym">Donax arundinaceus</name>
    <dbReference type="NCBI Taxonomy" id="35708"/>
    <lineage>
        <taxon>Eukaryota</taxon>
        <taxon>Viridiplantae</taxon>
        <taxon>Streptophyta</taxon>
        <taxon>Embryophyta</taxon>
        <taxon>Tracheophyta</taxon>
        <taxon>Spermatophyta</taxon>
        <taxon>Magnoliopsida</taxon>
        <taxon>Liliopsida</taxon>
        <taxon>Poales</taxon>
        <taxon>Poaceae</taxon>
        <taxon>PACMAD clade</taxon>
        <taxon>Arundinoideae</taxon>
        <taxon>Arundineae</taxon>
        <taxon>Arundo</taxon>
    </lineage>
</organism>
<name>A0A0A9GNQ2_ARUDO</name>
<proteinExistence type="predicted"/>